<dbReference type="STRING" id="83767.SAMN05660652_03595"/>
<evidence type="ECO:0000313" key="3">
    <source>
        <dbReference type="Proteomes" id="UP000198607"/>
    </source>
</evidence>
<name>A0A1G8LD01_9RHOO</name>
<keyword evidence="1" id="KW-1133">Transmembrane helix</keyword>
<sequence length="135" mass="15047">MDIQAVKDWGQVICWIVNFFGLVWVILERRNDKTNERVTQLGQDIDEINQKVIKMKAGCDGCQIDSVASRIEQIDRDVSGLKAAAGSAPSHDDLSRVYEAINELAEKVNHLVGESEGQGQTLRQILARIIEKGMP</sequence>
<evidence type="ECO:0000313" key="2">
    <source>
        <dbReference type="EMBL" id="SDI53100.1"/>
    </source>
</evidence>
<dbReference type="AlphaFoldDB" id="A0A1G8LD01"/>
<gene>
    <name evidence="2" type="ORF">SAMN05660652_03595</name>
</gene>
<keyword evidence="3" id="KW-1185">Reference proteome</keyword>
<dbReference type="OrthoDB" id="9182301at2"/>
<dbReference type="EMBL" id="FNCY01000021">
    <property type="protein sequence ID" value="SDI53100.1"/>
    <property type="molecule type" value="Genomic_DNA"/>
</dbReference>
<reference evidence="2 3" key="1">
    <citation type="submission" date="2016-10" db="EMBL/GenBank/DDBJ databases">
        <authorList>
            <person name="de Groot N.N."/>
        </authorList>
    </citation>
    <scope>NUCLEOTIDE SEQUENCE [LARGE SCALE GENOMIC DNA]</scope>
    <source>
        <strain evidence="2 3">DSM 5885</strain>
    </source>
</reference>
<keyword evidence="1" id="KW-0812">Transmembrane</keyword>
<feature type="transmembrane region" description="Helical" evidence="1">
    <location>
        <begin position="6"/>
        <end position="27"/>
    </location>
</feature>
<dbReference type="RefSeq" id="WP_091939729.1">
    <property type="nucleotide sequence ID" value="NZ_FNCY01000021.1"/>
</dbReference>
<proteinExistence type="predicted"/>
<protein>
    <submittedName>
        <fullName evidence="2">Uncharacterized protein</fullName>
    </submittedName>
</protein>
<organism evidence="2 3">
    <name type="scientific">Propionivibrio dicarboxylicus</name>
    <dbReference type="NCBI Taxonomy" id="83767"/>
    <lineage>
        <taxon>Bacteria</taxon>
        <taxon>Pseudomonadati</taxon>
        <taxon>Pseudomonadota</taxon>
        <taxon>Betaproteobacteria</taxon>
        <taxon>Rhodocyclales</taxon>
        <taxon>Rhodocyclaceae</taxon>
        <taxon>Propionivibrio</taxon>
    </lineage>
</organism>
<dbReference type="Gene3D" id="1.20.5.2280">
    <property type="match status" value="1"/>
</dbReference>
<evidence type="ECO:0000256" key="1">
    <source>
        <dbReference type="SAM" id="Phobius"/>
    </source>
</evidence>
<accession>A0A1G8LD01</accession>
<keyword evidence="1" id="KW-0472">Membrane</keyword>
<dbReference type="Proteomes" id="UP000198607">
    <property type="component" value="Unassembled WGS sequence"/>
</dbReference>